<dbReference type="SUPFAM" id="SSF47954">
    <property type="entry name" value="Cyclin-like"/>
    <property type="match status" value="1"/>
</dbReference>
<keyword evidence="5" id="KW-1185">Reference proteome</keyword>
<feature type="domain" description="Cyclin-like" evidence="3">
    <location>
        <begin position="32"/>
        <end position="118"/>
    </location>
</feature>
<dbReference type="SMART" id="SM00385">
    <property type="entry name" value="CYCLIN"/>
    <property type="match status" value="1"/>
</dbReference>
<name>A0A183J0Q4_9BILA</name>
<reference evidence="6" key="1">
    <citation type="submission" date="2016-06" db="UniProtKB">
        <authorList>
            <consortium name="WormBaseParasite"/>
        </authorList>
    </citation>
    <scope>IDENTIFICATION</scope>
</reference>
<dbReference type="InterPro" id="IPR039361">
    <property type="entry name" value="Cyclin"/>
</dbReference>
<accession>A0A183J0Q4</accession>
<gene>
    <name evidence="4" type="ORF">SBAD_LOCUS9453</name>
</gene>
<dbReference type="Gene3D" id="1.10.472.10">
    <property type="entry name" value="Cyclin-like"/>
    <property type="match status" value="2"/>
</dbReference>
<dbReference type="InterPro" id="IPR013763">
    <property type="entry name" value="Cyclin-like_dom"/>
</dbReference>
<evidence type="ECO:0000313" key="4">
    <source>
        <dbReference type="EMBL" id="VDP23256.1"/>
    </source>
</evidence>
<evidence type="ECO:0000313" key="5">
    <source>
        <dbReference type="Proteomes" id="UP000270296"/>
    </source>
</evidence>
<keyword evidence="1" id="KW-0195">Cyclin</keyword>
<evidence type="ECO:0000313" key="6">
    <source>
        <dbReference type="WBParaSite" id="SBAD_0000979601-mRNA-1"/>
    </source>
</evidence>
<evidence type="ECO:0000256" key="2">
    <source>
        <dbReference type="SAM" id="MobiDB-lite"/>
    </source>
</evidence>
<dbReference type="FunFam" id="1.10.472.10:FF:000006">
    <property type="entry name" value="Cyclin I"/>
    <property type="match status" value="1"/>
</dbReference>
<evidence type="ECO:0000256" key="1">
    <source>
        <dbReference type="RuleBase" id="RU000383"/>
    </source>
</evidence>
<organism evidence="6">
    <name type="scientific">Soboliphyme baturini</name>
    <dbReference type="NCBI Taxonomy" id="241478"/>
    <lineage>
        <taxon>Eukaryota</taxon>
        <taxon>Metazoa</taxon>
        <taxon>Ecdysozoa</taxon>
        <taxon>Nematoda</taxon>
        <taxon>Enoplea</taxon>
        <taxon>Dorylaimia</taxon>
        <taxon>Dioctophymatida</taxon>
        <taxon>Dioctophymatoidea</taxon>
        <taxon>Soboliphymatidae</taxon>
        <taxon>Soboliphyme</taxon>
    </lineage>
</organism>
<evidence type="ECO:0000259" key="3">
    <source>
        <dbReference type="SMART" id="SM00385"/>
    </source>
</evidence>
<feature type="region of interest" description="Disordered" evidence="2">
    <location>
        <begin position="260"/>
        <end position="304"/>
    </location>
</feature>
<comment type="similarity">
    <text evidence="1">Belongs to the cyclin family.</text>
</comment>
<dbReference type="InterPro" id="IPR006671">
    <property type="entry name" value="Cyclin_N"/>
</dbReference>
<dbReference type="AlphaFoldDB" id="A0A183J0Q4"/>
<proteinExistence type="inferred from homology"/>
<dbReference type="OrthoDB" id="769138at2759"/>
<dbReference type="Proteomes" id="UP000270296">
    <property type="component" value="Unassembled WGS sequence"/>
</dbReference>
<dbReference type="InterPro" id="IPR036915">
    <property type="entry name" value="Cyclin-like_sf"/>
</dbReference>
<protein>
    <submittedName>
        <fullName evidence="6">CYCLIN domain-containing protein</fullName>
    </submittedName>
</protein>
<dbReference type="Pfam" id="PF00134">
    <property type="entry name" value="Cyclin_N"/>
    <property type="match status" value="1"/>
</dbReference>
<reference evidence="4 5" key="2">
    <citation type="submission" date="2018-11" db="EMBL/GenBank/DDBJ databases">
        <authorList>
            <consortium name="Pathogen Informatics"/>
        </authorList>
    </citation>
    <scope>NUCLEOTIDE SEQUENCE [LARGE SCALE GENOMIC DNA]</scope>
</reference>
<feature type="compositionally biased region" description="Low complexity" evidence="2">
    <location>
        <begin position="288"/>
        <end position="300"/>
    </location>
</feature>
<dbReference type="WBParaSite" id="SBAD_0000979601-mRNA-1">
    <property type="protein sequence ID" value="SBAD_0000979601-mRNA-1"/>
    <property type="gene ID" value="SBAD_0000979601"/>
</dbReference>
<sequence>MKEKEQWENWMSQGFQQGEQLVNVKERDKCVWWIICMVKHYKLGPDTQCMAAVILDYMLSTARVQSKYLRCLALSTLCIACKVCEEPEAVPQISELIQGSGCTYSFRELLRMERVVLKHLKWNLSFVTPYTFLQLMLAVSFTFKDCCSMLRILRPFLNHICGCSELQLVYRCSVLTLAAFSLVLERYCPKQWLTVALCIQQQISISHEKFIACREDLVKSWAKEHNSVGLPLDIASHDDGHEVLLAGNVGAPLSADRTSFSSSSSSFSAGSHYRQTGSSRKRRRQKSRNSQGDQSSLSSSKGVVDPPCCCVEEISDALGVLYGKGLVEAEI</sequence>
<dbReference type="EMBL" id="UZAM01012740">
    <property type="protein sequence ID" value="VDP23256.1"/>
    <property type="molecule type" value="Genomic_DNA"/>
</dbReference>
<dbReference type="PANTHER" id="PTHR10177">
    <property type="entry name" value="CYCLINS"/>
    <property type="match status" value="1"/>
</dbReference>